<dbReference type="Pfam" id="PF13905">
    <property type="entry name" value="Thioredoxin_8"/>
    <property type="match status" value="1"/>
</dbReference>
<dbReference type="PROSITE" id="PS51352">
    <property type="entry name" value="THIOREDOXIN_2"/>
    <property type="match status" value="1"/>
</dbReference>
<dbReference type="InterPro" id="IPR036412">
    <property type="entry name" value="HAD-like_sf"/>
</dbReference>
<feature type="region of interest" description="Disordered" evidence="3">
    <location>
        <begin position="863"/>
        <end position="885"/>
    </location>
</feature>
<dbReference type="InterPro" id="IPR000033">
    <property type="entry name" value="LDLR_classB_rpt"/>
</dbReference>
<evidence type="ECO:0000256" key="2">
    <source>
        <dbReference type="PROSITE-ProRule" id="PRU00504"/>
    </source>
</evidence>
<keyword evidence="1" id="KW-0677">Repeat</keyword>
<dbReference type="InterPro" id="IPR011042">
    <property type="entry name" value="6-blade_b-propeller_TolB-like"/>
</dbReference>
<dbReference type="SUPFAM" id="SSF101898">
    <property type="entry name" value="NHL repeat"/>
    <property type="match status" value="1"/>
</dbReference>
<reference evidence="5 6" key="1">
    <citation type="journal article" date="2024" name="Nat. Commun.">
        <title>Phylogenomics reveals the evolutionary origins of lichenization in chlorophyte algae.</title>
        <authorList>
            <person name="Puginier C."/>
            <person name="Libourel C."/>
            <person name="Otte J."/>
            <person name="Skaloud P."/>
            <person name="Haon M."/>
            <person name="Grisel S."/>
            <person name="Petersen M."/>
            <person name="Berrin J.G."/>
            <person name="Delaux P.M."/>
            <person name="Dal Grande F."/>
            <person name="Keller J."/>
        </authorList>
    </citation>
    <scope>NUCLEOTIDE SEQUENCE [LARGE SCALE GENOMIC DNA]</scope>
    <source>
        <strain evidence="5 6">SAG 2043</strain>
    </source>
</reference>
<name>A0AAW1P658_9CHLO</name>
<dbReference type="Gene3D" id="3.40.50.1000">
    <property type="entry name" value="HAD superfamily/HAD-like"/>
    <property type="match status" value="1"/>
</dbReference>
<dbReference type="NCBIfam" id="TIGR01509">
    <property type="entry name" value="HAD-SF-IA-v3"/>
    <property type="match status" value="1"/>
</dbReference>
<dbReference type="Proteomes" id="UP001489004">
    <property type="component" value="Unassembled WGS sequence"/>
</dbReference>
<feature type="repeat" description="NHL" evidence="2">
    <location>
        <begin position="766"/>
        <end position="796"/>
    </location>
</feature>
<keyword evidence="6" id="KW-1185">Reference proteome</keyword>
<dbReference type="InterPro" id="IPR023198">
    <property type="entry name" value="PGP-like_dom2"/>
</dbReference>
<dbReference type="SUPFAM" id="SSF56784">
    <property type="entry name" value="HAD-like"/>
    <property type="match status" value="1"/>
</dbReference>
<proteinExistence type="predicted"/>
<feature type="domain" description="Thioredoxin" evidence="4">
    <location>
        <begin position="355"/>
        <end position="501"/>
    </location>
</feature>
<feature type="region of interest" description="Disordered" evidence="3">
    <location>
        <begin position="345"/>
        <end position="366"/>
    </location>
</feature>
<evidence type="ECO:0000259" key="4">
    <source>
        <dbReference type="PROSITE" id="PS51352"/>
    </source>
</evidence>
<dbReference type="Gene3D" id="3.40.30.10">
    <property type="entry name" value="Glutaredoxin"/>
    <property type="match status" value="1"/>
</dbReference>
<dbReference type="InterPro" id="IPR012336">
    <property type="entry name" value="Thioredoxin-like_fold"/>
</dbReference>
<feature type="compositionally biased region" description="Basic and acidic residues" evidence="3">
    <location>
        <begin position="345"/>
        <end position="357"/>
    </location>
</feature>
<dbReference type="InterPro" id="IPR013766">
    <property type="entry name" value="Thioredoxin_domain"/>
</dbReference>
<evidence type="ECO:0000313" key="5">
    <source>
        <dbReference type="EMBL" id="KAK9805136.1"/>
    </source>
</evidence>
<evidence type="ECO:0000313" key="6">
    <source>
        <dbReference type="Proteomes" id="UP001489004"/>
    </source>
</evidence>
<dbReference type="PANTHER" id="PTHR46388">
    <property type="entry name" value="NHL REPEAT-CONTAINING PROTEIN 2"/>
    <property type="match status" value="1"/>
</dbReference>
<gene>
    <name evidence="5" type="ORF">WJX72_001459</name>
</gene>
<dbReference type="CDD" id="cd07505">
    <property type="entry name" value="HAD_BPGM-like"/>
    <property type="match status" value="1"/>
</dbReference>
<dbReference type="SUPFAM" id="SSF52833">
    <property type="entry name" value="Thioredoxin-like"/>
    <property type="match status" value="1"/>
</dbReference>
<dbReference type="PANTHER" id="PTHR46388:SF2">
    <property type="entry name" value="NHL REPEAT-CONTAINING PROTEIN 2"/>
    <property type="match status" value="1"/>
</dbReference>
<dbReference type="EMBL" id="JALJOR010000016">
    <property type="protein sequence ID" value="KAK9805136.1"/>
    <property type="molecule type" value="Genomic_DNA"/>
</dbReference>
<dbReference type="InterPro" id="IPR006439">
    <property type="entry name" value="HAD-SF_hydro_IA"/>
</dbReference>
<protein>
    <recommendedName>
        <fullName evidence="4">Thioredoxin domain-containing protein</fullName>
    </recommendedName>
</protein>
<dbReference type="InterPro" id="IPR036249">
    <property type="entry name" value="Thioredoxin-like_sf"/>
</dbReference>
<dbReference type="PROSITE" id="PS51125">
    <property type="entry name" value="NHL"/>
    <property type="match status" value="1"/>
</dbReference>
<dbReference type="Pfam" id="PF01436">
    <property type="entry name" value="NHL"/>
    <property type="match status" value="2"/>
</dbReference>
<dbReference type="InterPro" id="IPR045302">
    <property type="entry name" value="NHL2_NHL_rpt_dom"/>
</dbReference>
<dbReference type="CDD" id="cd14951">
    <property type="entry name" value="NHL-2_like"/>
    <property type="match status" value="1"/>
</dbReference>
<dbReference type="SMART" id="SM00135">
    <property type="entry name" value="LY"/>
    <property type="match status" value="3"/>
</dbReference>
<feature type="region of interest" description="Disordered" evidence="3">
    <location>
        <begin position="684"/>
        <end position="706"/>
    </location>
</feature>
<sequence>MDGVLCNSEEASREVGAEVMGELYGISVTADEFIPFAGTGEANFLGGVARKYGVAGFDPAAAKSRFFQIHTGKYAKPDAGIGFPGARELVAACRKAGLKVAVASSADRIKVDANLSATGFALDSFDAIVSADAFERLKPSPDIFLAAAAQLGVSPRNCVVIEDAAAGVQAARAAGMRCIAVTTTLSEGQMVGQAPDVIRRDISQIALADIQALKPLRKAPRQEAAAQGQGFLEQPVQLPNGYSTTRRELLKFVTLGAGLTSIYVALTRAKTDPAVRAVLRQYHIPVLIQLGIIVYVVYAWPYWKKAMSYASPQAVVNALLPRKGPPTAEENSRVAAFKRFIADQERRGGGEPERRGGGEPVPEFPQGMQWYNAPPLKLNRELKGKVVVLDFWTYCCINCMHVLPELAALEAKYQGQPVAVVGVHSAKFDNEKDNEAIRNAVLRYEITHPVCNDTSMSLWRDLGIASWPTLALVSPAGRLIATLPGEGHKQDVDDLIAAALEFYGEKGLLDATPVPQTLERNKDARLATSQLRFPGKVATDLAGDRLFIADSNNNRIVITTLDGRFLDQVGGNGPALRDGSYAEAAFKRPQGLAFSPALDKLYVADTENHALRCVDLAARSVRTLAGNGQKGRDYVGGGRGPDQQLNSPWDLQLDHQESTLYIAMAGQHQVWRHDLQSGRSEVFSGDGYERNQNGRNGVSTSWAQPSGLSLAPNSQDMWVADSESSAIRSVSLANGGGQAHVGGDPYFSDNLFRFGDKDGVGTEAMLQHPLAVCATEDGLVYVADSYNHKIKVIDPSTNRITTVAGSGRAGFADGSRASAQLSEPGGLARGPNGTLLIADTNNSVIRVLDPRAAAVKTLDLRSIPPPKVSPDQAGPLPDAGAESLPEGMTLDEDVCLFEEVCFEVPFSPVGANSGGSGSTVRLEHRVSAKAPRTSLPF</sequence>
<dbReference type="Gene3D" id="1.10.150.240">
    <property type="entry name" value="Putative phosphatase, domain 2"/>
    <property type="match status" value="1"/>
</dbReference>
<dbReference type="FunFam" id="3.40.30.10:FF:000320">
    <property type="entry name" value="NHL repeat-containing protein 2"/>
    <property type="match status" value="1"/>
</dbReference>
<dbReference type="Pfam" id="PF00702">
    <property type="entry name" value="Hydrolase"/>
    <property type="match status" value="1"/>
</dbReference>
<comment type="caution">
    <text evidence="5">The sequence shown here is derived from an EMBL/GenBank/DDBJ whole genome shotgun (WGS) entry which is preliminary data.</text>
</comment>
<organism evidence="5 6">
    <name type="scientific">[Myrmecia] bisecta</name>
    <dbReference type="NCBI Taxonomy" id="41462"/>
    <lineage>
        <taxon>Eukaryota</taxon>
        <taxon>Viridiplantae</taxon>
        <taxon>Chlorophyta</taxon>
        <taxon>core chlorophytes</taxon>
        <taxon>Trebouxiophyceae</taxon>
        <taxon>Trebouxiales</taxon>
        <taxon>Trebouxiaceae</taxon>
        <taxon>Myrmecia</taxon>
    </lineage>
</organism>
<dbReference type="InterPro" id="IPR001258">
    <property type="entry name" value="NHL_repeat"/>
</dbReference>
<dbReference type="Gene3D" id="2.120.10.30">
    <property type="entry name" value="TolB, C-terminal domain"/>
    <property type="match status" value="2"/>
</dbReference>
<evidence type="ECO:0000256" key="1">
    <source>
        <dbReference type="ARBA" id="ARBA00022737"/>
    </source>
</evidence>
<accession>A0AAW1P658</accession>
<dbReference type="InterPro" id="IPR023214">
    <property type="entry name" value="HAD_sf"/>
</dbReference>
<evidence type="ECO:0000256" key="3">
    <source>
        <dbReference type="SAM" id="MobiDB-lite"/>
    </source>
</evidence>
<feature type="compositionally biased region" description="Polar residues" evidence="3">
    <location>
        <begin position="690"/>
        <end position="706"/>
    </location>
</feature>
<dbReference type="AlphaFoldDB" id="A0AAW1P658"/>